<dbReference type="GO" id="GO:0042802">
    <property type="term" value="F:identical protein binding"/>
    <property type="evidence" value="ECO:0007669"/>
    <property type="project" value="UniProtKB-ARBA"/>
</dbReference>
<feature type="binding site" evidence="10">
    <location>
        <position position="461"/>
    </location>
    <ligand>
        <name>(6S)-5-formyl-5,6,7,8-tetrahydrofolate</name>
        <dbReference type="ChEBI" id="CHEBI:57457"/>
    </ligand>
</feature>
<keyword evidence="8 10" id="KW-0630">Potassium</keyword>
<keyword evidence="3 10" id="KW-0819">tRNA processing</keyword>
<feature type="binding site" evidence="10">
    <location>
        <begin position="276"/>
        <end position="279"/>
    </location>
    <ligand>
        <name>GTP</name>
        <dbReference type="ChEBI" id="CHEBI:37565"/>
    </ligand>
</feature>
<feature type="domain" description="TrmE-type G" evidence="12">
    <location>
        <begin position="222"/>
        <end position="382"/>
    </location>
</feature>
<keyword evidence="9 10" id="KW-0342">GTP-binding</keyword>
<dbReference type="EMBL" id="FQUW01000033">
    <property type="protein sequence ID" value="SHF48626.1"/>
    <property type="molecule type" value="Genomic_DNA"/>
</dbReference>
<feature type="binding site" evidence="10">
    <location>
        <position position="256"/>
    </location>
    <ligand>
        <name>K(+)</name>
        <dbReference type="ChEBI" id="CHEBI:29103"/>
    </ligand>
</feature>
<sequence>MLDDTIAAIATPLGEGAIGIVRVSGPEAIAIAEKIFVSRTGVDWRRQGSHRLFYGLVVDPDTGQPVDEVLLGVMYAPRTFTREDVVEFNCHGGIVPLRRTLELVLQHGARLAEPGEFTRRAFLNGRLDLAQAESILDIIRAKTDAGLAVAMSLLSGELSSRVRRFQDQLLGILAQVEADIDFPEEDIEVASREDLKISVLALMGDLEELIHQARFGKVFREGLRTVIVGRPNVGKSSLLNALLREKRAIVTEIPGTTRDVIEEVVNIRGIPVRLADTAGLRDTDDIVEKIGVERSRELVKAADLVLVVLDASTGLTSEDRAVLELVDEQKGIILINKSDIGDGEGLARQVADLYPDKPVEVISVKTGYGLSKVEEAIERLVLGGQATASQMPLVSHVRHKQALVRCHEHLQEVLRALSAGENIDLVAIDLRAAWEALGEITGDTVAEDIVDRIFQDFCIGK</sequence>
<dbReference type="RefSeq" id="WP_073166575.1">
    <property type="nucleotide sequence ID" value="NZ_FQUW01000033.1"/>
</dbReference>
<comment type="caution">
    <text evidence="10">Lacks conserved residue(s) required for the propagation of feature annotation.</text>
</comment>
<dbReference type="OrthoDB" id="9805918at2"/>
<dbReference type="NCBIfam" id="NF003661">
    <property type="entry name" value="PRK05291.1-3"/>
    <property type="match status" value="1"/>
</dbReference>
<dbReference type="NCBIfam" id="TIGR00231">
    <property type="entry name" value="small_GTP"/>
    <property type="match status" value="1"/>
</dbReference>
<dbReference type="GO" id="GO:0046872">
    <property type="term" value="F:metal ion binding"/>
    <property type="evidence" value="ECO:0007669"/>
    <property type="project" value="UniProtKB-KW"/>
</dbReference>
<dbReference type="SUPFAM" id="SSF52540">
    <property type="entry name" value="P-loop containing nucleoside triphosphate hydrolases"/>
    <property type="match status" value="1"/>
</dbReference>
<evidence type="ECO:0000313" key="13">
    <source>
        <dbReference type="EMBL" id="SHF48626.1"/>
    </source>
</evidence>
<gene>
    <name evidence="10" type="primary">mnmE</name>
    <name evidence="10" type="synonym">trmE</name>
    <name evidence="13" type="ORF">SAMN02745218_02383</name>
</gene>
<dbReference type="AlphaFoldDB" id="A0A1M5C1U0"/>
<feature type="binding site" evidence="10">
    <location>
        <position position="22"/>
    </location>
    <ligand>
        <name>(6S)-5-formyl-5,6,7,8-tetrahydrofolate</name>
        <dbReference type="ChEBI" id="CHEBI:57457"/>
    </ligand>
</feature>
<comment type="subunit">
    <text evidence="10">Homodimer. Heterotetramer of two MnmE and two MnmG subunits.</text>
</comment>
<evidence type="ECO:0000259" key="12">
    <source>
        <dbReference type="PROSITE" id="PS51709"/>
    </source>
</evidence>
<evidence type="ECO:0000256" key="3">
    <source>
        <dbReference type="ARBA" id="ARBA00022694"/>
    </source>
</evidence>
<dbReference type="InterPro" id="IPR018948">
    <property type="entry name" value="GTP-bd_TrmE_N"/>
</dbReference>
<dbReference type="GO" id="GO:0005525">
    <property type="term" value="F:GTP binding"/>
    <property type="evidence" value="ECO:0007669"/>
    <property type="project" value="UniProtKB-UniRule"/>
</dbReference>
<name>A0A1M5C1U0_9FIRM</name>
<feature type="binding site" evidence="10">
    <location>
        <position position="126"/>
    </location>
    <ligand>
        <name>(6S)-5-formyl-5,6,7,8-tetrahydrofolate</name>
        <dbReference type="ChEBI" id="CHEBI:57457"/>
    </ligand>
</feature>
<dbReference type="FunFam" id="3.30.1360.120:FF:000003">
    <property type="entry name" value="tRNA modification GTPase MnmE"/>
    <property type="match status" value="1"/>
</dbReference>
<feature type="binding site" evidence="10">
    <location>
        <position position="257"/>
    </location>
    <ligand>
        <name>Mg(2+)</name>
        <dbReference type="ChEBI" id="CHEBI:18420"/>
    </ligand>
</feature>
<dbReference type="Proteomes" id="UP000184196">
    <property type="component" value="Unassembled WGS sequence"/>
</dbReference>
<comment type="cofactor">
    <cofactor evidence="10">
        <name>K(+)</name>
        <dbReference type="ChEBI" id="CHEBI:29103"/>
    </cofactor>
    <text evidence="10">Binds 1 potassium ion per subunit.</text>
</comment>
<evidence type="ECO:0000256" key="4">
    <source>
        <dbReference type="ARBA" id="ARBA00022723"/>
    </source>
</evidence>
<dbReference type="PROSITE" id="PS51709">
    <property type="entry name" value="G_TRME"/>
    <property type="match status" value="1"/>
</dbReference>
<proteinExistence type="inferred from homology"/>
<keyword evidence="5 10" id="KW-0547">Nucleotide-binding</keyword>
<evidence type="ECO:0000256" key="6">
    <source>
        <dbReference type="ARBA" id="ARBA00022801"/>
    </source>
</evidence>
<dbReference type="InterPro" id="IPR004520">
    <property type="entry name" value="GTPase_MnmE"/>
</dbReference>
<feature type="binding site" evidence="10">
    <location>
        <begin position="232"/>
        <end position="237"/>
    </location>
    <ligand>
        <name>GTP</name>
        <dbReference type="ChEBI" id="CHEBI:37565"/>
    </ligand>
</feature>
<dbReference type="CDD" id="cd14858">
    <property type="entry name" value="TrmE_N"/>
    <property type="match status" value="1"/>
</dbReference>
<evidence type="ECO:0000256" key="11">
    <source>
        <dbReference type="RuleBase" id="RU003313"/>
    </source>
</evidence>
<dbReference type="Pfam" id="PF12631">
    <property type="entry name" value="MnmE_helical"/>
    <property type="match status" value="1"/>
</dbReference>
<dbReference type="Gene3D" id="3.30.1360.120">
    <property type="entry name" value="Probable tRNA modification gtpase trme, domain 1"/>
    <property type="match status" value="1"/>
</dbReference>
<dbReference type="PANTHER" id="PTHR42714">
    <property type="entry name" value="TRNA MODIFICATION GTPASE GTPBP3"/>
    <property type="match status" value="1"/>
</dbReference>
<comment type="subcellular location">
    <subcellularLocation>
        <location evidence="10">Cytoplasm</location>
    </subcellularLocation>
</comment>
<feature type="binding site" evidence="10">
    <location>
        <position position="253"/>
    </location>
    <ligand>
        <name>K(+)</name>
        <dbReference type="ChEBI" id="CHEBI:29103"/>
    </ligand>
</feature>
<evidence type="ECO:0000256" key="8">
    <source>
        <dbReference type="ARBA" id="ARBA00022958"/>
    </source>
</evidence>
<dbReference type="InterPro" id="IPR005225">
    <property type="entry name" value="Small_GTP-bd"/>
</dbReference>
<dbReference type="GO" id="GO:0003924">
    <property type="term" value="F:GTPase activity"/>
    <property type="evidence" value="ECO:0007669"/>
    <property type="project" value="UniProtKB-UniRule"/>
</dbReference>
<evidence type="ECO:0000256" key="5">
    <source>
        <dbReference type="ARBA" id="ARBA00022741"/>
    </source>
</evidence>
<keyword evidence="7 10" id="KW-0460">Magnesium</keyword>
<evidence type="ECO:0000256" key="10">
    <source>
        <dbReference type="HAMAP-Rule" id="MF_00379"/>
    </source>
</evidence>
<dbReference type="InterPro" id="IPR006073">
    <property type="entry name" value="GTP-bd"/>
</dbReference>
<dbReference type="SUPFAM" id="SSF116878">
    <property type="entry name" value="TrmE connector domain"/>
    <property type="match status" value="1"/>
</dbReference>
<organism evidence="13 14">
    <name type="scientific">Desulfofundulus australicus DSM 11792</name>
    <dbReference type="NCBI Taxonomy" id="1121425"/>
    <lineage>
        <taxon>Bacteria</taxon>
        <taxon>Bacillati</taxon>
        <taxon>Bacillota</taxon>
        <taxon>Clostridia</taxon>
        <taxon>Eubacteriales</taxon>
        <taxon>Peptococcaceae</taxon>
        <taxon>Desulfofundulus</taxon>
    </lineage>
</organism>
<feature type="binding site" evidence="10">
    <location>
        <begin position="251"/>
        <end position="257"/>
    </location>
    <ligand>
        <name>GTP</name>
        <dbReference type="ChEBI" id="CHEBI:37565"/>
    </ligand>
</feature>
<evidence type="ECO:0000256" key="9">
    <source>
        <dbReference type="ARBA" id="ARBA00023134"/>
    </source>
</evidence>
<comment type="function">
    <text evidence="10">Exhibits a very high intrinsic GTPase hydrolysis rate. Involved in the addition of a carboxymethylaminomethyl (cmnm) group at the wobble position (U34) of certain tRNAs, forming tRNA-cmnm(5)s(2)U34.</text>
</comment>
<dbReference type="InterPro" id="IPR027266">
    <property type="entry name" value="TrmE/GcvT-like"/>
</dbReference>
<evidence type="ECO:0000256" key="2">
    <source>
        <dbReference type="ARBA" id="ARBA00022490"/>
    </source>
</evidence>
<dbReference type="CDD" id="cd04164">
    <property type="entry name" value="trmE"/>
    <property type="match status" value="1"/>
</dbReference>
<dbReference type="InterPro" id="IPR031168">
    <property type="entry name" value="G_TrmE"/>
</dbReference>
<evidence type="ECO:0000256" key="7">
    <source>
        <dbReference type="ARBA" id="ARBA00022842"/>
    </source>
</evidence>
<feature type="binding site" evidence="10">
    <location>
        <position position="251"/>
    </location>
    <ligand>
        <name>K(+)</name>
        <dbReference type="ChEBI" id="CHEBI:29103"/>
    </ligand>
</feature>
<keyword evidence="14" id="KW-1185">Reference proteome</keyword>
<dbReference type="InterPro" id="IPR025867">
    <property type="entry name" value="MnmE_helical"/>
</dbReference>
<dbReference type="PANTHER" id="PTHR42714:SF2">
    <property type="entry name" value="TRNA MODIFICATION GTPASE GTPBP3, MITOCHONDRIAL"/>
    <property type="match status" value="1"/>
</dbReference>
<dbReference type="Gene3D" id="1.20.120.430">
    <property type="entry name" value="tRNA modification GTPase MnmE domain 2"/>
    <property type="match status" value="1"/>
</dbReference>
<dbReference type="Pfam" id="PF10396">
    <property type="entry name" value="TrmE_N"/>
    <property type="match status" value="1"/>
</dbReference>
<comment type="similarity">
    <text evidence="1 10 11">Belongs to the TRAFAC class TrmE-Era-EngA-EngB-Septin-like GTPase superfamily. TrmE GTPase family.</text>
</comment>
<dbReference type="InterPro" id="IPR027417">
    <property type="entry name" value="P-loop_NTPase"/>
</dbReference>
<dbReference type="FunFam" id="3.40.50.300:FF:000494">
    <property type="entry name" value="tRNA modification GTPase MnmE"/>
    <property type="match status" value="1"/>
</dbReference>
<dbReference type="InterPro" id="IPR027368">
    <property type="entry name" value="MnmE_dom2"/>
</dbReference>
<dbReference type="GO" id="GO:0005829">
    <property type="term" value="C:cytosol"/>
    <property type="evidence" value="ECO:0007669"/>
    <property type="project" value="TreeGrafter"/>
</dbReference>
<feature type="binding site" evidence="10">
    <location>
        <position position="232"/>
    </location>
    <ligand>
        <name>K(+)</name>
        <dbReference type="ChEBI" id="CHEBI:29103"/>
    </ligand>
</feature>
<feature type="binding site" evidence="10">
    <location>
        <position position="87"/>
    </location>
    <ligand>
        <name>(6S)-5-formyl-5,6,7,8-tetrahydrofolate</name>
        <dbReference type="ChEBI" id="CHEBI:57457"/>
    </ligand>
</feature>
<evidence type="ECO:0000313" key="14">
    <source>
        <dbReference type="Proteomes" id="UP000184196"/>
    </source>
</evidence>
<dbReference type="GO" id="GO:0030488">
    <property type="term" value="P:tRNA methylation"/>
    <property type="evidence" value="ECO:0007669"/>
    <property type="project" value="TreeGrafter"/>
</dbReference>
<keyword evidence="4 10" id="KW-0479">Metal-binding</keyword>
<dbReference type="HAMAP" id="MF_00379">
    <property type="entry name" value="GTPase_MnmE"/>
    <property type="match status" value="1"/>
</dbReference>
<dbReference type="EC" id="3.6.-.-" evidence="10"/>
<dbReference type="Gene3D" id="3.40.50.300">
    <property type="entry name" value="P-loop containing nucleotide triphosphate hydrolases"/>
    <property type="match status" value="1"/>
</dbReference>
<evidence type="ECO:0000256" key="1">
    <source>
        <dbReference type="ARBA" id="ARBA00011043"/>
    </source>
</evidence>
<accession>A0A1M5C1U0</accession>
<keyword evidence="6 10" id="KW-0378">Hydrolase</keyword>
<reference evidence="14" key="1">
    <citation type="submission" date="2016-11" db="EMBL/GenBank/DDBJ databases">
        <authorList>
            <person name="Varghese N."/>
            <person name="Submissions S."/>
        </authorList>
    </citation>
    <scope>NUCLEOTIDE SEQUENCE [LARGE SCALE GENOMIC DNA]</scope>
    <source>
        <strain evidence="14">DSM 11792</strain>
    </source>
</reference>
<dbReference type="Pfam" id="PF01926">
    <property type="entry name" value="MMR_HSR1"/>
    <property type="match status" value="1"/>
</dbReference>
<protein>
    <recommendedName>
        <fullName evidence="10">tRNA modification GTPase MnmE</fullName>
        <ecNumber evidence="10">3.6.-.-</ecNumber>
    </recommendedName>
</protein>
<feature type="binding site" evidence="10">
    <location>
        <position position="236"/>
    </location>
    <ligand>
        <name>Mg(2+)</name>
        <dbReference type="ChEBI" id="CHEBI:18420"/>
    </ligand>
</feature>
<keyword evidence="2 10" id="KW-0963">Cytoplasm</keyword>
<dbReference type="NCBIfam" id="TIGR00450">
    <property type="entry name" value="mnmE_trmE_thdF"/>
    <property type="match status" value="1"/>
</dbReference>
<dbReference type="GO" id="GO:0002098">
    <property type="term" value="P:tRNA wobble uridine modification"/>
    <property type="evidence" value="ECO:0007669"/>
    <property type="project" value="TreeGrafter"/>
</dbReference>